<evidence type="ECO:0000256" key="2">
    <source>
        <dbReference type="SAM" id="SignalP"/>
    </source>
</evidence>
<protein>
    <submittedName>
        <fullName evidence="3">Uncharacterized protein</fullName>
    </submittedName>
</protein>
<comment type="caution">
    <text evidence="3">The sequence shown here is derived from an EMBL/GenBank/DDBJ whole genome shotgun (WGS) entry which is preliminary data.</text>
</comment>
<feature type="chain" id="PRO_5042261239" evidence="2">
    <location>
        <begin position="18"/>
        <end position="308"/>
    </location>
</feature>
<feature type="compositionally biased region" description="Acidic residues" evidence="1">
    <location>
        <begin position="289"/>
        <end position="308"/>
    </location>
</feature>
<dbReference type="AlphaFoldDB" id="A0AAD6VBL9"/>
<feature type="signal peptide" evidence="2">
    <location>
        <begin position="1"/>
        <end position="17"/>
    </location>
</feature>
<organism evidence="3 4">
    <name type="scientific">Mycena pura</name>
    <dbReference type="NCBI Taxonomy" id="153505"/>
    <lineage>
        <taxon>Eukaryota</taxon>
        <taxon>Fungi</taxon>
        <taxon>Dikarya</taxon>
        <taxon>Basidiomycota</taxon>
        <taxon>Agaricomycotina</taxon>
        <taxon>Agaricomycetes</taxon>
        <taxon>Agaricomycetidae</taxon>
        <taxon>Agaricales</taxon>
        <taxon>Marasmiineae</taxon>
        <taxon>Mycenaceae</taxon>
        <taxon>Mycena</taxon>
    </lineage>
</organism>
<dbReference type="InterPro" id="IPR012337">
    <property type="entry name" value="RNaseH-like_sf"/>
</dbReference>
<evidence type="ECO:0000256" key="1">
    <source>
        <dbReference type="SAM" id="MobiDB-lite"/>
    </source>
</evidence>
<feature type="non-terminal residue" evidence="3">
    <location>
        <position position="1"/>
    </location>
</feature>
<dbReference type="Proteomes" id="UP001219525">
    <property type="component" value="Unassembled WGS sequence"/>
</dbReference>
<sequence length="308" mass="34895">VTTYILIVGPLARALWALEATTASPSDGFVFWLAIANVLESIFDQGENATGISATLAERVRGIFNNRYHAFFNHSEVYFVGFCLDPRYKNDQFLCERFIEPSEAVERHIKFPHAFIRVKNFLKTLLQNLIAQHKKHKSAGAECLCHPIVQTQSTNQLSMSLKLQVHAFWLGEAPFHTPVVNDDAMEWWENLAAGSSPRSDVLSMLAIRISGILINSMPDERTNSNITWFNSPLRGNQKGETVMNMVEIGHWYKYHAAGPRKSPRRPTVPFRRLDKKLVNKIKMRKKEGTDDDSSISSDSEEGDVDSED</sequence>
<dbReference type="SUPFAM" id="SSF53098">
    <property type="entry name" value="Ribonuclease H-like"/>
    <property type="match status" value="1"/>
</dbReference>
<keyword evidence="4" id="KW-1185">Reference proteome</keyword>
<dbReference type="EMBL" id="JARJCW010000034">
    <property type="protein sequence ID" value="KAJ7208334.1"/>
    <property type="molecule type" value="Genomic_DNA"/>
</dbReference>
<keyword evidence="2" id="KW-0732">Signal</keyword>
<accession>A0AAD6VBL9</accession>
<feature type="region of interest" description="Disordered" evidence="1">
    <location>
        <begin position="279"/>
        <end position="308"/>
    </location>
</feature>
<gene>
    <name evidence="3" type="ORF">GGX14DRAFT_301730</name>
</gene>
<name>A0AAD6VBL9_9AGAR</name>
<feature type="non-terminal residue" evidence="3">
    <location>
        <position position="308"/>
    </location>
</feature>
<proteinExistence type="predicted"/>
<reference evidence="3" key="1">
    <citation type="submission" date="2023-03" db="EMBL/GenBank/DDBJ databases">
        <title>Massive genome expansion in bonnet fungi (Mycena s.s.) driven by repeated elements and novel gene families across ecological guilds.</title>
        <authorList>
            <consortium name="Lawrence Berkeley National Laboratory"/>
            <person name="Harder C.B."/>
            <person name="Miyauchi S."/>
            <person name="Viragh M."/>
            <person name="Kuo A."/>
            <person name="Thoen E."/>
            <person name="Andreopoulos B."/>
            <person name="Lu D."/>
            <person name="Skrede I."/>
            <person name="Drula E."/>
            <person name="Henrissat B."/>
            <person name="Morin E."/>
            <person name="Kohler A."/>
            <person name="Barry K."/>
            <person name="LaButti K."/>
            <person name="Morin E."/>
            <person name="Salamov A."/>
            <person name="Lipzen A."/>
            <person name="Mereny Z."/>
            <person name="Hegedus B."/>
            <person name="Baldrian P."/>
            <person name="Stursova M."/>
            <person name="Weitz H."/>
            <person name="Taylor A."/>
            <person name="Grigoriev I.V."/>
            <person name="Nagy L.G."/>
            <person name="Martin F."/>
            <person name="Kauserud H."/>
        </authorList>
    </citation>
    <scope>NUCLEOTIDE SEQUENCE</scope>
    <source>
        <strain evidence="3">9144</strain>
    </source>
</reference>
<evidence type="ECO:0000313" key="4">
    <source>
        <dbReference type="Proteomes" id="UP001219525"/>
    </source>
</evidence>
<evidence type="ECO:0000313" key="3">
    <source>
        <dbReference type="EMBL" id="KAJ7208334.1"/>
    </source>
</evidence>